<feature type="non-terminal residue" evidence="2">
    <location>
        <position position="974"/>
    </location>
</feature>
<evidence type="ECO:0000256" key="1">
    <source>
        <dbReference type="SAM" id="Phobius"/>
    </source>
</evidence>
<name>A0A0F9HBY2_9ZZZZ</name>
<feature type="transmembrane region" description="Helical" evidence="1">
    <location>
        <begin position="862"/>
        <end position="885"/>
    </location>
</feature>
<sequence>IDYRYKALMDNSSQVEYFIDVLGDSAEFEEDTEGFLAFSGTNTINQNNGVLTITRTVTDNTWGLILLDGVNIASEIYHTLEIRAKGNTSINGMHPFWVFQNGSTDFNETGLSLTTEWQIQTLDLSSLNNWSNMIGSVEQLDIWFTSNGSVSIDIDYIKLIGDLDYATHAEGEIEDTWDWEDNNEYFHDEEGDAIDFDEGDTEGINDDGETLISHDGDNGLFVQTQTGSPSNWNIWRDSLTITASTYRYFAIELFPHSDPTANGLTQIDITDAGSNSVCSDSTGWAEDVWSLIICDLGLDGDWTSTETVLNISFTVGNLTFLRLNMVYLYDTELGDLDDWGNSINLQTEYIQPEGYYHFLVNPTSVIAIRTNSNPVDTSVFDIFVIRVKSNEVNTKFDVRDISTSTSYISLQTLTTSFVEYTFDLSLDSDWTGTESIFALDFFDSSGNFEGDERFTIDYILLLASTGTEQDFVVGFWDEDNSQALVNISHHFFTTTFRWEIELYDSNQEIASYYYSSNYTVVDVYYRAQIKYNLLEAEFEIKITHDNGTRIFSVDLFEDFTIINQFPSIFAFGRPPDIYLSTYTVFYGHQEIWIDFINAPFKEREWKQVTTPSDPEWLEDSWFFAYLEDDIAVEDNSKFQLTIPRLDSISGTISILPETATRGNLAVADEFYIFLKLYGVDADDGELHELVAVEIQYTVFGGGTHQAVAQTCNSATCTQKFVDDASAPFTIFPSAIFSISTTEDRNNISLSAQINFNDDNPFNLFTTAIVSDEVDLRSQEFVVETHYRAQFTGDTEVSLSLQNFAFISKDIFGDIGNFVGDVAGAGGDFVSNLIQGFINGLIWLLMPIFLLLGNLFRVVGEVIVNALSPLLALVVSALGDLASAIWSSLGPILEGFFDDIIGFVINIINDIWDDILVPILNLFLAALGIVFDAIIDAGQIVITAIFNWILGFLNLTEIADTTYQLFLLAVTLIFL</sequence>
<reference evidence="2" key="1">
    <citation type="journal article" date="2015" name="Nature">
        <title>Complex archaea that bridge the gap between prokaryotes and eukaryotes.</title>
        <authorList>
            <person name="Spang A."/>
            <person name="Saw J.H."/>
            <person name="Jorgensen S.L."/>
            <person name="Zaremba-Niedzwiedzka K."/>
            <person name="Martijn J."/>
            <person name="Lind A.E."/>
            <person name="van Eijk R."/>
            <person name="Schleper C."/>
            <person name="Guy L."/>
            <person name="Ettema T.J."/>
        </authorList>
    </citation>
    <scope>NUCLEOTIDE SEQUENCE</scope>
</reference>
<dbReference type="AlphaFoldDB" id="A0A0F9HBY2"/>
<feature type="non-terminal residue" evidence="2">
    <location>
        <position position="1"/>
    </location>
</feature>
<keyword evidence="1" id="KW-0472">Membrane</keyword>
<proteinExistence type="predicted"/>
<keyword evidence="1" id="KW-0812">Transmembrane</keyword>
<organism evidence="2">
    <name type="scientific">marine sediment metagenome</name>
    <dbReference type="NCBI Taxonomy" id="412755"/>
    <lineage>
        <taxon>unclassified sequences</taxon>
        <taxon>metagenomes</taxon>
        <taxon>ecological metagenomes</taxon>
    </lineage>
</organism>
<feature type="transmembrane region" description="Helical" evidence="1">
    <location>
        <begin position="836"/>
        <end position="855"/>
    </location>
</feature>
<accession>A0A0F9HBY2</accession>
<dbReference type="EMBL" id="LAZR01015510">
    <property type="protein sequence ID" value="KKM10363.1"/>
    <property type="molecule type" value="Genomic_DNA"/>
</dbReference>
<protein>
    <submittedName>
        <fullName evidence="2">Uncharacterized protein</fullName>
    </submittedName>
</protein>
<keyword evidence="1" id="KW-1133">Transmembrane helix</keyword>
<evidence type="ECO:0000313" key="2">
    <source>
        <dbReference type="EMBL" id="KKM10363.1"/>
    </source>
</evidence>
<gene>
    <name evidence="2" type="ORF">LCGC14_1721980</name>
</gene>
<comment type="caution">
    <text evidence="2">The sequence shown here is derived from an EMBL/GenBank/DDBJ whole genome shotgun (WGS) entry which is preliminary data.</text>
</comment>